<reference evidence="1" key="1">
    <citation type="submission" date="2021-11" db="EMBL/GenBank/DDBJ databases">
        <title>Fusarium solani-melongenae Genome sequencing and assembly.</title>
        <authorList>
            <person name="Xie S."/>
            <person name="Huang L."/>
            <person name="Zhang X."/>
        </authorList>
    </citation>
    <scope>NUCLEOTIDE SEQUENCE</scope>
    <source>
        <strain evidence="1">CRI 24-3</strain>
    </source>
</reference>
<sequence length="239" mass="26104">MSGHLLPSTHRRPQDNHLVQPHSQPDFEQTNSPMTSERFSSGPLWAAKLNLRLLSISFDAVLLITVLSLIAGSSPDATTIILFGPLTCMAFAWSFVDAVYLCTSSRRGHEPITRMKFDLVLCLAFVIASSLIGYLGTTDHAVPTLDQTTDEPHLATRALFCFGIAEVFVHSLLFVIAHQEWKASTNEFQISSTSSVDDPLPASTWTVPSPKSGPGRREIVVLRDEEEGLLAEASRPSSG</sequence>
<gene>
    <name evidence="1" type="ORF">LCI18_000066</name>
</gene>
<dbReference type="Proteomes" id="UP000830768">
    <property type="component" value="Chromosome 1"/>
</dbReference>
<proteinExistence type="predicted"/>
<organism evidence="1 2">
    <name type="scientific">Fusarium solani subsp. cucurbitae</name>
    <name type="common">Neocosmosporum cucurbitae</name>
    <dbReference type="NCBI Taxonomy" id="2747967"/>
    <lineage>
        <taxon>Eukaryota</taxon>
        <taxon>Fungi</taxon>
        <taxon>Dikarya</taxon>
        <taxon>Ascomycota</taxon>
        <taxon>Pezizomycotina</taxon>
        <taxon>Sordariomycetes</taxon>
        <taxon>Hypocreomycetidae</taxon>
        <taxon>Hypocreales</taxon>
        <taxon>Nectriaceae</taxon>
        <taxon>Fusarium</taxon>
        <taxon>Fusarium solani species complex</taxon>
    </lineage>
</organism>
<evidence type="ECO:0000313" key="2">
    <source>
        <dbReference type="Proteomes" id="UP000830768"/>
    </source>
</evidence>
<name>A0ACD3YJV9_FUSSC</name>
<accession>A0ACD3YJV9</accession>
<dbReference type="EMBL" id="CP090030">
    <property type="protein sequence ID" value="UPK89131.1"/>
    <property type="molecule type" value="Genomic_DNA"/>
</dbReference>
<keyword evidence="2" id="KW-1185">Reference proteome</keyword>
<protein>
    <submittedName>
        <fullName evidence="1">Uncharacterized protein</fullName>
    </submittedName>
</protein>
<evidence type="ECO:0000313" key="1">
    <source>
        <dbReference type="EMBL" id="UPK89131.1"/>
    </source>
</evidence>